<dbReference type="PANTHER" id="PTHR42718">
    <property type="entry name" value="MAJOR FACILITATOR SUPERFAMILY MULTIDRUG TRANSPORTER MFSC"/>
    <property type="match status" value="1"/>
</dbReference>
<feature type="transmembrane region" description="Helical" evidence="8">
    <location>
        <begin position="46"/>
        <end position="65"/>
    </location>
</feature>
<evidence type="ECO:0000313" key="10">
    <source>
        <dbReference type="EMBL" id="MBW7454154.1"/>
    </source>
</evidence>
<evidence type="ECO:0000256" key="3">
    <source>
        <dbReference type="ARBA" id="ARBA00022448"/>
    </source>
</evidence>
<evidence type="ECO:0000256" key="5">
    <source>
        <dbReference type="ARBA" id="ARBA00022692"/>
    </source>
</evidence>
<protein>
    <submittedName>
        <fullName evidence="10">Multidrug efflux MFS transporter</fullName>
    </submittedName>
</protein>
<feature type="transmembrane region" description="Helical" evidence="8">
    <location>
        <begin position="294"/>
        <end position="315"/>
    </location>
</feature>
<evidence type="ECO:0000256" key="7">
    <source>
        <dbReference type="ARBA" id="ARBA00023136"/>
    </source>
</evidence>
<dbReference type="PANTHER" id="PTHR42718:SF9">
    <property type="entry name" value="MAJOR FACILITATOR SUPERFAMILY MULTIDRUG TRANSPORTER MFSC"/>
    <property type="match status" value="1"/>
</dbReference>
<dbReference type="Gene3D" id="1.20.1250.20">
    <property type="entry name" value="MFS general substrate transporter like domains"/>
    <property type="match status" value="1"/>
</dbReference>
<feature type="transmembrane region" description="Helical" evidence="8">
    <location>
        <begin position="228"/>
        <end position="249"/>
    </location>
</feature>
<accession>A0ABS7BZR8</accession>
<feature type="transmembrane region" description="Helical" evidence="8">
    <location>
        <begin position="261"/>
        <end position="282"/>
    </location>
</feature>
<feature type="transmembrane region" description="Helical" evidence="8">
    <location>
        <begin position="102"/>
        <end position="123"/>
    </location>
</feature>
<feature type="transmembrane region" description="Helical" evidence="8">
    <location>
        <begin position="7"/>
        <end position="26"/>
    </location>
</feature>
<feature type="transmembrane region" description="Helical" evidence="8">
    <location>
        <begin position="135"/>
        <end position="153"/>
    </location>
</feature>
<feature type="transmembrane region" description="Helical" evidence="8">
    <location>
        <begin position="401"/>
        <end position="419"/>
    </location>
</feature>
<feature type="transmembrane region" description="Helical" evidence="8">
    <location>
        <begin position="165"/>
        <end position="186"/>
    </location>
</feature>
<evidence type="ECO:0000256" key="2">
    <source>
        <dbReference type="ARBA" id="ARBA00008537"/>
    </source>
</evidence>
<dbReference type="CDD" id="cd17503">
    <property type="entry name" value="MFS_LmrB_MDR_like"/>
    <property type="match status" value="1"/>
</dbReference>
<reference evidence="10 11" key="1">
    <citation type="submission" date="2021-07" db="EMBL/GenBank/DDBJ databases">
        <title>Paenibacillus radiodurans sp. nov., isolated from the southeastern edge of Tengger Desert.</title>
        <authorList>
            <person name="Zhang G."/>
        </authorList>
    </citation>
    <scope>NUCLEOTIDE SEQUENCE [LARGE SCALE GENOMIC DNA]</scope>
    <source>
        <strain evidence="10 11">CCM 7311</strain>
    </source>
</reference>
<evidence type="ECO:0000256" key="4">
    <source>
        <dbReference type="ARBA" id="ARBA00022475"/>
    </source>
</evidence>
<feature type="transmembrane region" description="Helical" evidence="8">
    <location>
        <begin position="327"/>
        <end position="345"/>
    </location>
</feature>
<dbReference type="InterPro" id="IPR011701">
    <property type="entry name" value="MFS"/>
</dbReference>
<evidence type="ECO:0000256" key="6">
    <source>
        <dbReference type="ARBA" id="ARBA00022989"/>
    </source>
</evidence>
<feature type="transmembrane region" description="Helical" evidence="8">
    <location>
        <begin position="439"/>
        <end position="458"/>
    </location>
</feature>
<keyword evidence="6 8" id="KW-1133">Transmembrane helix</keyword>
<feature type="domain" description="Major facilitator superfamily (MFS) profile" evidence="9">
    <location>
        <begin position="11"/>
        <end position="463"/>
    </location>
</feature>
<name>A0ABS7BZR8_9BACL</name>
<comment type="subcellular location">
    <subcellularLocation>
        <location evidence="1">Cell membrane</location>
        <topology evidence="1">Multi-pass membrane protein</topology>
    </subcellularLocation>
</comment>
<keyword evidence="5 8" id="KW-0812">Transmembrane</keyword>
<evidence type="ECO:0000259" key="9">
    <source>
        <dbReference type="PROSITE" id="PS50850"/>
    </source>
</evidence>
<dbReference type="PRINTS" id="PR01036">
    <property type="entry name" value="TCRTETB"/>
</dbReference>
<keyword evidence="7 8" id="KW-0472">Membrane</keyword>
<evidence type="ECO:0000256" key="8">
    <source>
        <dbReference type="SAM" id="Phobius"/>
    </source>
</evidence>
<dbReference type="Pfam" id="PF07690">
    <property type="entry name" value="MFS_1"/>
    <property type="match status" value="1"/>
</dbReference>
<dbReference type="Proteomes" id="UP001519887">
    <property type="component" value="Unassembled WGS sequence"/>
</dbReference>
<proteinExistence type="inferred from homology"/>
<dbReference type="InterPro" id="IPR020846">
    <property type="entry name" value="MFS_dom"/>
</dbReference>
<gene>
    <name evidence="10" type="ORF">K0U00_08930</name>
</gene>
<keyword evidence="4" id="KW-1003">Cell membrane</keyword>
<comment type="caution">
    <text evidence="10">The sequence shown here is derived from an EMBL/GenBank/DDBJ whole genome shotgun (WGS) entry which is preliminary data.</text>
</comment>
<comment type="similarity">
    <text evidence="2">Belongs to the major facilitator superfamily. EmrB family.</text>
</comment>
<dbReference type="RefSeq" id="WP_210040062.1">
    <property type="nucleotide sequence ID" value="NZ_JBHLVU010000007.1"/>
</dbReference>
<dbReference type="InterPro" id="IPR004638">
    <property type="entry name" value="EmrB-like"/>
</dbReference>
<dbReference type="EMBL" id="JAHZIK010000161">
    <property type="protein sequence ID" value="MBW7454154.1"/>
    <property type="molecule type" value="Genomic_DNA"/>
</dbReference>
<feature type="transmembrane region" description="Helical" evidence="8">
    <location>
        <begin position="357"/>
        <end position="380"/>
    </location>
</feature>
<dbReference type="NCBIfam" id="TIGR00711">
    <property type="entry name" value="efflux_EmrB"/>
    <property type="match status" value="1"/>
</dbReference>
<dbReference type="InterPro" id="IPR036259">
    <property type="entry name" value="MFS_trans_sf"/>
</dbReference>
<keyword evidence="3" id="KW-0813">Transport</keyword>
<sequence length="470" mass="50628">MSNTVKAIIGPLVAIIVGMFMVLLNMTALNVAVPNLVETFNSSLPVVQWSITGYILAEAAIIPLAGWLSDRFGAKRMFLIAIVMFSITSILCVFAVNVEQFILFRVLQGLGGGIVMPIGMTMIFRISPPDKVGTVMAMMGVPVLIAPAIGPVLGGWLVEYASWQFIFWVNVPVGVLGIWIGLRYLPNLVQQVAPRLDILGMIFGPLAFAALVYGVNQGGDSGWTSYQTITGLSIGTAALLIFIMVELRLKEPLLELRVFRTYAFTSAIILLWITSIAFYGILFLNPVFLQQVKGYSAFDTGLLLLPQALVSVVFIQAGGRLFDRFGVKPLVIIGMAILSLGAYLLSNLSAEGNEWQMIVPLLLSGAGQALFGMSLNAYIMKVAPQELISRVTSLTSASQQVMGSFGIAGFATLLSSKLSENTGSGSLTQVSSISDAFSTTYIVVMVVTILGIILGFMMRKPEAKLPQNMK</sequence>
<evidence type="ECO:0000256" key="1">
    <source>
        <dbReference type="ARBA" id="ARBA00004651"/>
    </source>
</evidence>
<dbReference type="PROSITE" id="PS50850">
    <property type="entry name" value="MFS"/>
    <property type="match status" value="1"/>
</dbReference>
<dbReference type="Gene3D" id="1.20.1720.10">
    <property type="entry name" value="Multidrug resistance protein D"/>
    <property type="match status" value="1"/>
</dbReference>
<keyword evidence="11" id="KW-1185">Reference proteome</keyword>
<organism evidence="10 11">
    <name type="scientific">Paenibacillus sepulcri</name>
    <dbReference type="NCBI Taxonomy" id="359917"/>
    <lineage>
        <taxon>Bacteria</taxon>
        <taxon>Bacillati</taxon>
        <taxon>Bacillota</taxon>
        <taxon>Bacilli</taxon>
        <taxon>Bacillales</taxon>
        <taxon>Paenibacillaceae</taxon>
        <taxon>Paenibacillus</taxon>
    </lineage>
</organism>
<feature type="transmembrane region" description="Helical" evidence="8">
    <location>
        <begin position="198"/>
        <end position="216"/>
    </location>
</feature>
<feature type="transmembrane region" description="Helical" evidence="8">
    <location>
        <begin position="77"/>
        <end position="96"/>
    </location>
</feature>
<evidence type="ECO:0000313" key="11">
    <source>
        <dbReference type="Proteomes" id="UP001519887"/>
    </source>
</evidence>
<dbReference type="SUPFAM" id="SSF103473">
    <property type="entry name" value="MFS general substrate transporter"/>
    <property type="match status" value="1"/>
</dbReference>